<dbReference type="GO" id="GO:0016853">
    <property type="term" value="F:isomerase activity"/>
    <property type="evidence" value="ECO:0007669"/>
    <property type="project" value="UniProtKB-KW"/>
</dbReference>
<dbReference type="EMBL" id="VUJV01000006">
    <property type="protein sequence ID" value="KAA1417157.1"/>
    <property type="molecule type" value="Genomic_DNA"/>
</dbReference>
<dbReference type="Proteomes" id="UP000325003">
    <property type="component" value="Unassembled WGS sequence"/>
</dbReference>
<dbReference type="Pfam" id="PF00378">
    <property type="entry name" value="ECH_1"/>
    <property type="match status" value="1"/>
</dbReference>
<dbReference type="PANTHER" id="PTHR43802:SF1">
    <property type="entry name" value="IP11341P-RELATED"/>
    <property type="match status" value="1"/>
</dbReference>
<evidence type="ECO:0000313" key="3">
    <source>
        <dbReference type="EMBL" id="KAA1417157.1"/>
    </source>
</evidence>
<evidence type="ECO:0000313" key="4">
    <source>
        <dbReference type="Proteomes" id="UP000325003"/>
    </source>
</evidence>
<name>A0A5B1LC21_9ACTN</name>
<dbReference type="AlphaFoldDB" id="A0A5B1LC21"/>
<dbReference type="InterPro" id="IPR018376">
    <property type="entry name" value="Enoyl-CoA_hyd/isom_CS"/>
</dbReference>
<organism evidence="3 4">
    <name type="scientific">Nocardioides humilatus</name>
    <dbReference type="NCBI Taxonomy" id="2607660"/>
    <lineage>
        <taxon>Bacteria</taxon>
        <taxon>Bacillati</taxon>
        <taxon>Actinomycetota</taxon>
        <taxon>Actinomycetes</taxon>
        <taxon>Propionibacteriales</taxon>
        <taxon>Nocardioidaceae</taxon>
        <taxon>Nocardioides</taxon>
    </lineage>
</organism>
<dbReference type="Gene3D" id="3.90.226.10">
    <property type="entry name" value="2-enoyl-CoA Hydratase, Chain A, domain 1"/>
    <property type="match status" value="1"/>
</dbReference>
<sequence length="241" mass="24775">MTGVRYHAADGIGRITLARPEASNAVDLPTASSLGEAVRAAVADPDVRVILIDAEGPRFCAGGDVAAMAAADDKPAAVRELATTFDAALRELDAAEKPVVAVVRGAVAGAGLGIILACDLVVAAQSTKLLTAYTSVGITPDCGVSWLLPRAVGQQRALELVLTGRPLSADDAQAWGLVTTVVEDAALETAAEEVASRLAALSPFAAGQARRLIRSSWSATKAQSSEDEIRTVTEAISRVFS</sequence>
<proteinExistence type="inferred from homology"/>
<evidence type="ECO:0000256" key="2">
    <source>
        <dbReference type="RuleBase" id="RU003707"/>
    </source>
</evidence>
<dbReference type="PROSITE" id="PS00166">
    <property type="entry name" value="ENOYL_COA_HYDRATASE"/>
    <property type="match status" value="1"/>
</dbReference>
<protein>
    <submittedName>
        <fullName evidence="3">Enoyl-CoA hydratase/isomerase family protein</fullName>
    </submittedName>
</protein>
<accession>A0A5B1LC21</accession>
<evidence type="ECO:0000256" key="1">
    <source>
        <dbReference type="ARBA" id="ARBA00005254"/>
    </source>
</evidence>
<dbReference type="InterPro" id="IPR001753">
    <property type="entry name" value="Enoyl-CoA_hydra/iso"/>
</dbReference>
<gene>
    <name evidence="3" type="ORF">F0U44_17285</name>
</gene>
<reference evidence="3 4" key="2">
    <citation type="submission" date="2019-09" db="EMBL/GenBank/DDBJ databases">
        <authorList>
            <person name="Jin C."/>
        </authorList>
    </citation>
    <scope>NUCLEOTIDE SEQUENCE [LARGE SCALE GENOMIC DNA]</scope>
    <source>
        <strain evidence="3 4">BN130099</strain>
    </source>
</reference>
<dbReference type="CDD" id="cd06558">
    <property type="entry name" value="crotonase-like"/>
    <property type="match status" value="1"/>
</dbReference>
<comment type="similarity">
    <text evidence="1 2">Belongs to the enoyl-CoA hydratase/isomerase family.</text>
</comment>
<comment type="caution">
    <text evidence="3">The sequence shown here is derived from an EMBL/GenBank/DDBJ whole genome shotgun (WGS) entry which is preliminary data.</text>
</comment>
<reference evidence="3 4" key="1">
    <citation type="submission" date="2019-09" db="EMBL/GenBank/DDBJ databases">
        <title>Nocardioides panacisoli sp. nov., isolated from the soil of a ginseng field.</title>
        <authorList>
            <person name="Cho C."/>
        </authorList>
    </citation>
    <scope>NUCLEOTIDE SEQUENCE [LARGE SCALE GENOMIC DNA]</scope>
    <source>
        <strain evidence="3 4">BN130099</strain>
    </source>
</reference>
<keyword evidence="4" id="KW-1185">Reference proteome</keyword>
<dbReference type="PANTHER" id="PTHR43802">
    <property type="entry name" value="ENOYL-COA HYDRATASE"/>
    <property type="match status" value="1"/>
</dbReference>
<dbReference type="SUPFAM" id="SSF52096">
    <property type="entry name" value="ClpP/crotonase"/>
    <property type="match status" value="1"/>
</dbReference>
<dbReference type="InterPro" id="IPR029045">
    <property type="entry name" value="ClpP/crotonase-like_dom_sf"/>
</dbReference>
<keyword evidence="3" id="KW-0413">Isomerase</keyword>